<dbReference type="InterPro" id="IPR012902">
    <property type="entry name" value="N_methyl_site"/>
</dbReference>
<dbReference type="AlphaFoldDB" id="A0A5K7ZIS9"/>
<keyword evidence="7 11" id="KW-1133">Transmembrane helix</keyword>
<evidence type="ECO:0000256" key="8">
    <source>
        <dbReference type="ARBA" id="ARBA00023136"/>
    </source>
</evidence>
<dbReference type="KEGG" id="dov:DSCO28_06710"/>
<evidence type="ECO:0000256" key="11">
    <source>
        <dbReference type="SAM" id="Phobius"/>
    </source>
</evidence>
<comment type="similarity">
    <text evidence="9">Belongs to the GSP H family.</text>
</comment>
<evidence type="ECO:0000313" key="13">
    <source>
        <dbReference type="EMBL" id="BBO80105.1"/>
    </source>
</evidence>
<evidence type="ECO:0000256" key="6">
    <source>
        <dbReference type="ARBA" id="ARBA00022692"/>
    </source>
</evidence>
<dbReference type="InterPro" id="IPR022346">
    <property type="entry name" value="T2SS_GspH"/>
</dbReference>
<dbReference type="GO" id="GO:0005886">
    <property type="term" value="C:plasma membrane"/>
    <property type="evidence" value="ECO:0007669"/>
    <property type="project" value="UniProtKB-SubCell"/>
</dbReference>
<evidence type="ECO:0000256" key="1">
    <source>
        <dbReference type="ARBA" id="ARBA00004377"/>
    </source>
</evidence>
<keyword evidence="6 11" id="KW-0812">Transmembrane</keyword>
<dbReference type="Pfam" id="PF12019">
    <property type="entry name" value="GspH"/>
    <property type="match status" value="1"/>
</dbReference>
<accession>A0A5K7ZIS9</accession>
<dbReference type="GO" id="GO:0015628">
    <property type="term" value="P:protein secretion by the type II secretion system"/>
    <property type="evidence" value="ECO:0007669"/>
    <property type="project" value="InterPro"/>
</dbReference>
<evidence type="ECO:0000256" key="7">
    <source>
        <dbReference type="ARBA" id="ARBA00022989"/>
    </source>
</evidence>
<evidence type="ECO:0000256" key="5">
    <source>
        <dbReference type="ARBA" id="ARBA00022519"/>
    </source>
</evidence>
<gene>
    <name evidence="13" type="ORF">DSCO28_06710</name>
</gene>
<dbReference type="SUPFAM" id="SSF54523">
    <property type="entry name" value="Pili subunits"/>
    <property type="match status" value="1"/>
</dbReference>
<dbReference type="InterPro" id="IPR045584">
    <property type="entry name" value="Pilin-like"/>
</dbReference>
<proteinExistence type="inferred from homology"/>
<evidence type="ECO:0000256" key="4">
    <source>
        <dbReference type="ARBA" id="ARBA00022481"/>
    </source>
</evidence>
<comment type="subcellular location">
    <subcellularLocation>
        <location evidence="1">Cell inner membrane</location>
        <topology evidence="1">Single-pass membrane protein</topology>
    </subcellularLocation>
</comment>
<evidence type="ECO:0000313" key="14">
    <source>
        <dbReference type="Proteomes" id="UP000425960"/>
    </source>
</evidence>
<dbReference type="GO" id="GO:0015627">
    <property type="term" value="C:type II protein secretion system complex"/>
    <property type="evidence" value="ECO:0007669"/>
    <property type="project" value="InterPro"/>
</dbReference>
<evidence type="ECO:0000259" key="12">
    <source>
        <dbReference type="Pfam" id="PF12019"/>
    </source>
</evidence>
<protein>
    <recommendedName>
        <fullName evidence="2">Type II secretion system protein H</fullName>
    </recommendedName>
    <alternativeName>
        <fullName evidence="10">General secretion pathway protein H</fullName>
    </alternativeName>
</protein>
<dbReference type="Proteomes" id="UP000425960">
    <property type="component" value="Chromosome"/>
</dbReference>
<sequence length="160" mass="16422">MDKQSGFTIIEVAVIVAIIGIVSAIAIPNMIGWIANGRVNSGARDVVTLIQKARIEAVRENSKVAAIFNSATGDYVAFVDDGAGAGTAENMIQDGSERTVYSSQLPPGVTFTGTLLGAGGGKTSFNSRAMPSYAGPIALTNSRGYAVTIRLGTGGIPTVE</sequence>
<organism evidence="13 14">
    <name type="scientific">Desulfosarcina ovata subsp. sediminis</name>
    <dbReference type="NCBI Taxonomy" id="885957"/>
    <lineage>
        <taxon>Bacteria</taxon>
        <taxon>Pseudomonadati</taxon>
        <taxon>Thermodesulfobacteriota</taxon>
        <taxon>Desulfobacteria</taxon>
        <taxon>Desulfobacterales</taxon>
        <taxon>Desulfosarcinaceae</taxon>
        <taxon>Desulfosarcina</taxon>
    </lineage>
</organism>
<name>A0A5K7ZIS9_9BACT</name>
<feature type="domain" description="General secretion pathway GspH" evidence="12">
    <location>
        <begin position="43"/>
        <end position="155"/>
    </location>
</feature>
<dbReference type="Pfam" id="PF07963">
    <property type="entry name" value="N_methyl"/>
    <property type="match status" value="1"/>
</dbReference>
<keyword evidence="3" id="KW-1003">Cell membrane</keyword>
<keyword evidence="8 11" id="KW-0472">Membrane</keyword>
<keyword evidence="5" id="KW-0997">Cell inner membrane</keyword>
<reference evidence="13 14" key="1">
    <citation type="submission" date="2019-11" db="EMBL/GenBank/DDBJ databases">
        <title>Comparative genomics of hydrocarbon-degrading Desulfosarcina strains.</title>
        <authorList>
            <person name="Watanabe M."/>
            <person name="Kojima H."/>
            <person name="Fukui M."/>
        </authorList>
    </citation>
    <scope>NUCLEOTIDE SEQUENCE [LARGE SCALE GENOMIC DNA]</scope>
    <source>
        <strain evidence="13 14">28bB2T</strain>
    </source>
</reference>
<dbReference type="NCBIfam" id="TIGR02532">
    <property type="entry name" value="IV_pilin_GFxxxE"/>
    <property type="match status" value="1"/>
</dbReference>
<evidence type="ECO:0000256" key="9">
    <source>
        <dbReference type="ARBA" id="ARBA00025772"/>
    </source>
</evidence>
<dbReference type="EMBL" id="AP021876">
    <property type="protein sequence ID" value="BBO80105.1"/>
    <property type="molecule type" value="Genomic_DNA"/>
</dbReference>
<evidence type="ECO:0000256" key="3">
    <source>
        <dbReference type="ARBA" id="ARBA00022475"/>
    </source>
</evidence>
<keyword evidence="4" id="KW-0488">Methylation</keyword>
<feature type="transmembrane region" description="Helical" evidence="11">
    <location>
        <begin position="12"/>
        <end position="35"/>
    </location>
</feature>
<evidence type="ECO:0000256" key="10">
    <source>
        <dbReference type="ARBA" id="ARBA00030775"/>
    </source>
</evidence>
<evidence type="ECO:0000256" key="2">
    <source>
        <dbReference type="ARBA" id="ARBA00021549"/>
    </source>
</evidence>
<dbReference type="Gene3D" id="3.30.700.10">
    <property type="entry name" value="Glycoprotein, Type 4 Pilin"/>
    <property type="match status" value="1"/>
</dbReference>
<dbReference type="RefSeq" id="WP_173179039.1">
    <property type="nucleotide sequence ID" value="NZ_AP021876.1"/>
</dbReference>